<dbReference type="HAMAP" id="MF_04104">
    <property type="entry name" value="HOLIN_T4"/>
    <property type="match status" value="1"/>
</dbReference>
<dbReference type="KEGG" id="vg:24721873"/>
<feature type="topological domain" description="Periplasmic" evidence="4">
    <location>
        <begin position="49"/>
        <end position="218"/>
    </location>
</feature>
<keyword evidence="4 5" id="KW-1133">Transmembrane helix</keyword>
<keyword evidence="4 5" id="KW-0472">Membrane</keyword>
<keyword evidence="2 4" id="KW-0204">Cytolysis</keyword>
<feature type="transmembrane region" description="Helical" evidence="5">
    <location>
        <begin position="30"/>
        <end position="48"/>
    </location>
</feature>
<evidence type="ECO:0000313" key="6">
    <source>
        <dbReference type="EMBL" id="AIX12245.1"/>
    </source>
</evidence>
<comment type="function">
    <text evidence="4">Accumulates harmlessly in the cytoplasmic membrane until it reaches a critical concentration that triggers the formation of micron-scale pores (holes) causing host cell membrane disruption and endolysin escape into the periplasmic space. Determines the precise timing of host cell lysis. Regulated by specific antiholins that somehow sense superinfections and then delay lysis. Participates with the endolysin and spanin proteins in the sequential events which lead to the programmed host cell lysis releasing the mature viral particles from the host cell.</text>
</comment>
<dbReference type="RefSeq" id="YP_009146707.1">
    <property type="nucleotide sequence ID" value="NC_027331.1"/>
</dbReference>
<dbReference type="Proteomes" id="UP000030323">
    <property type="component" value="Segment"/>
</dbReference>
<dbReference type="InterPro" id="IPR020982">
    <property type="entry name" value="Phage_T4_GpT_holin"/>
</dbReference>
<keyword evidence="4 5" id="KW-0812">Transmembrane</keyword>
<dbReference type="GO" id="GO:0020002">
    <property type="term" value="C:host cell plasma membrane"/>
    <property type="evidence" value="ECO:0007669"/>
    <property type="project" value="UniProtKB-SubCell"/>
</dbReference>
<keyword evidence="1 4" id="KW-1188">Viral release from host cell</keyword>
<dbReference type="GO" id="GO:0140911">
    <property type="term" value="F:pore-forming activity"/>
    <property type="evidence" value="ECO:0007669"/>
    <property type="project" value="UniProtKB-UniRule"/>
</dbReference>
<keyword evidence="4" id="KW-1032">Host cell membrane</keyword>
<feature type="topological domain" description="Cytoplasmic" evidence="4">
    <location>
        <begin position="1"/>
        <end position="33"/>
    </location>
</feature>
<dbReference type="GO" id="GO:0016020">
    <property type="term" value="C:membrane"/>
    <property type="evidence" value="ECO:0007669"/>
    <property type="project" value="UniProtKB-UniRule"/>
</dbReference>
<gene>
    <name evidence="6" type="ORF">CPT_Moon274</name>
</gene>
<accession>A0A0A0YVT0</accession>
<dbReference type="GO" id="GO:0044659">
    <property type="term" value="P:viral release from host cell by cytolysis"/>
    <property type="evidence" value="ECO:0007669"/>
    <property type="project" value="InterPro"/>
</dbReference>
<evidence type="ECO:0000256" key="3">
    <source>
        <dbReference type="ARBA" id="ARBA00023142"/>
    </source>
</evidence>
<organism evidence="6 7">
    <name type="scientific">Citrobacter phage Moon</name>
    <dbReference type="NCBI Taxonomy" id="1540095"/>
    <lineage>
        <taxon>Viruses</taxon>
        <taxon>Duplodnaviria</taxon>
        <taxon>Heunggongvirae</taxon>
        <taxon>Uroviricota</taxon>
        <taxon>Caudoviricetes</taxon>
        <taxon>Pantevenvirales</taxon>
        <taxon>Straboviridae</taxon>
        <taxon>Tevenvirinae</taxon>
        <taxon>Moonvirus</taxon>
        <taxon>Moonvirus moon</taxon>
    </lineage>
</organism>
<proteinExistence type="inferred from homology"/>
<evidence type="ECO:0000256" key="1">
    <source>
        <dbReference type="ARBA" id="ARBA00022612"/>
    </source>
</evidence>
<keyword evidence="4" id="KW-0735">Signal-anchor</keyword>
<dbReference type="Pfam" id="PF11031">
    <property type="entry name" value="Phage_holin_T"/>
    <property type="match status" value="1"/>
</dbReference>
<name>A0A0A0YVT0_9CAUD</name>
<comment type="subunit">
    <text evidence="4">Homomultimer. Heterotetramer composed of 2 holin and 2 antiholin. The holin-antiholin complex binds dsDNA. Interacts (via C-terminus) with antiholin (via C-terminus); this interaction blocks the holin homomultimerization and delays host cell lysis. Interacts (via N-terminus) with the lysis inhibition accessory protein rIII; this interaction stabilizes the holin-antiholin complex thereby resulting in a robust block of the hole formation.</text>
</comment>
<keyword evidence="4" id="KW-1043">Host membrane</keyword>
<comment type="subcellular location">
    <subcellularLocation>
        <location evidence="4">Host cell inner membrane</location>
        <topology evidence="4">Single-pass type II membrane protein</topology>
        <orientation evidence="4">Periplasmic side</orientation>
    </subcellularLocation>
    <text evidence="4">Classified as a class III holin.</text>
</comment>
<keyword evidence="3 4" id="KW-0578">Host cell lysis by virus</keyword>
<evidence type="ECO:0000313" key="7">
    <source>
        <dbReference type="Proteomes" id="UP000030323"/>
    </source>
</evidence>
<protein>
    <recommendedName>
        <fullName evidence="4">Holin</fullName>
    </recommendedName>
</protein>
<evidence type="ECO:0000256" key="2">
    <source>
        <dbReference type="ARBA" id="ARBA00022852"/>
    </source>
</evidence>
<comment type="caution">
    <text evidence="4">Lacks conserved residue(s) required for the propagation of feature annotation.</text>
</comment>
<reference evidence="6 7" key="1">
    <citation type="journal article" date="2015" name="Genome Announc.">
        <title>Complete Genome Sequence of Citrobacter freundii Myophage Moon.</title>
        <authorList>
            <person name="Edwards G.B."/>
            <person name="Luna A.J."/>
            <person name="Hernandez A.C."/>
            <person name="Kuty Everett G.F."/>
        </authorList>
    </citation>
    <scope>NUCLEOTIDE SEQUENCE [LARGE SCALE GENOMIC DNA]</scope>
</reference>
<keyword evidence="7" id="KW-1185">Reference proteome</keyword>
<dbReference type="GeneID" id="24721873"/>
<comment type="similarity">
    <text evidence="4">Belongs to the T4likevirus holin family.</text>
</comment>
<evidence type="ECO:0000256" key="4">
    <source>
        <dbReference type="HAMAP-Rule" id="MF_04104"/>
    </source>
</evidence>
<sequence length="218" mass="24923">MASKISLPITDLVFGVWDRVFKDNATGRVLFSRVFVLIVFFILGMTWVKSDAILNAYKDSSYETYANIQQKDREARFETTALEQLQIVHVSSGAEFSAVYSFRPKNLNYFVDLIAYEGKLPSTVSEKSLGGFPVDKTSQEYSTHLGGRVFYSENEFVFLPSTVKTQELKYMFSCPFFNLDNVYAGTVTMYWYEKNKNINTSRLESICDQAARTLGRAR</sequence>
<keyword evidence="4" id="KW-1030">Host cell inner membrane</keyword>
<evidence type="ECO:0000256" key="5">
    <source>
        <dbReference type="SAM" id="Phobius"/>
    </source>
</evidence>
<comment type="domain">
    <text evidence="4">The C-terminus serves, in association with the antiholin, as a DNA sensor for lysis inhibition under superinfection conditions.</text>
</comment>
<dbReference type="EMBL" id="KM236240">
    <property type="protein sequence ID" value="AIX12245.1"/>
    <property type="molecule type" value="Genomic_DNA"/>
</dbReference>